<dbReference type="PANTHER" id="PTHR38567">
    <property type="entry name" value="DUF4291 DOMAIN-CONTAINING PROTEIN"/>
    <property type="match status" value="1"/>
</dbReference>
<dbReference type="PANTHER" id="PTHR38567:SF1">
    <property type="entry name" value="DUF4291 DOMAIN-CONTAINING PROTEIN"/>
    <property type="match status" value="1"/>
</dbReference>
<evidence type="ECO:0000313" key="2">
    <source>
        <dbReference type="Proteomes" id="UP001392437"/>
    </source>
</evidence>
<comment type="caution">
    <text evidence="1">The sequence shown here is derived from an EMBL/GenBank/DDBJ whole genome shotgun (WGS) entry which is preliminary data.</text>
</comment>
<reference evidence="1 2" key="1">
    <citation type="submission" date="2023-01" db="EMBL/GenBank/DDBJ databases">
        <title>Analysis of 21 Apiospora genomes using comparative genomics revels a genus with tremendous synthesis potential of carbohydrate active enzymes and secondary metabolites.</title>
        <authorList>
            <person name="Sorensen T."/>
        </authorList>
    </citation>
    <scope>NUCLEOTIDE SEQUENCE [LARGE SCALE GENOMIC DNA]</scope>
    <source>
        <strain evidence="1 2">CBS 117206</strain>
    </source>
</reference>
<keyword evidence="2" id="KW-1185">Reference proteome</keyword>
<dbReference type="EMBL" id="JAQQWP010000010">
    <property type="protein sequence ID" value="KAK8097135.1"/>
    <property type="molecule type" value="Genomic_DNA"/>
</dbReference>
<organism evidence="1 2">
    <name type="scientific">Apiospora kogelbergensis</name>
    <dbReference type="NCBI Taxonomy" id="1337665"/>
    <lineage>
        <taxon>Eukaryota</taxon>
        <taxon>Fungi</taxon>
        <taxon>Dikarya</taxon>
        <taxon>Ascomycota</taxon>
        <taxon>Pezizomycotina</taxon>
        <taxon>Sordariomycetes</taxon>
        <taxon>Xylariomycetidae</taxon>
        <taxon>Amphisphaeriales</taxon>
        <taxon>Apiosporaceae</taxon>
        <taxon>Apiospora</taxon>
    </lineage>
</organism>
<accession>A0AAW0Q8N9</accession>
<evidence type="ECO:0008006" key="3">
    <source>
        <dbReference type="Google" id="ProtNLM"/>
    </source>
</evidence>
<evidence type="ECO:0000313" key="1">
    <source>
        <dbReference type="EMBL" id="KAK8097135.1"/>
    </source>
</evidence>
<dbReference type="Proteomes" id="UP001392437">
    <property type="component" value="Unassembled WGS sequence"/>
</dbReference>
<sequence>MSPPPYRQIRALHDAETITVYQAYNADIASQAVAQQKLDASPRFKKGTRMTWIKPSWCWMMYRSGYSYKDRNQERILALRMRHEHFLELIRRGVLSHNMHRSGTALPAGVVEDGQRGARPAPAEEEVRIQWDPERSARLSKLEYRSIQIGVPAALQSRWVDEWIVSIEDVTEQARELKRVLDEEVKEGKEPVATTDEELVDRGLLPDEAEFLVPRALQEVLGMELVKT</sequence>
<gene>
    <name evidence="1" type="ORF">PG999_013079</name>
</gene>
<proteinExistence type="predicted"/>
<dbReference type="AlphaFoldDB" id="A0AAW0Q8N9"/>
<dbReference type="Pfam" id="PF14124">
    <property type="entry name" value="DUF4291"/>
    <property type="match status" value="1"/>
</dbReference>
<protein>
    <recommendedName>
        <fullName evidence="3">ATP-dependent RNA helicase DHX8</fullName>
    </recommendedName>
</protein>
<dbReference type="InterPro" id="IPR025633">
    <property type="entry name" value="DUF4291"/>
</dbReference>
<name>A0AAW0Q8N9_9PEZI</name>